<sequence>MTFMSFLATGEAAASALTTRKERHAVGRRLRENAKRSSQAEWNPALRRADPIALLIAQGERRIASLLPIRYERMAASPLAFLRGAAAVMAADLSVTTAAGLRVQSCGDSHLANFGSFASSDGIPVFDINDFDETSVAPFEWDIKRLGTSLVLAGRENDLGDGACRALAVSAAEAYQHELQRLNRMTPLQAWSEKVDLLATIDAIEKKSVRERVRGILEARLESASGNFGLVTTESKGPSLREKPPLIVRLPDHDDAIRAAFGRYLAAQPAERAVLLARYRLKDVIFKVVGVGSVGTFCAIGLFANADGETLLLQIKEAQDSVLAPYAGRSGYANAGERVVTGQRVMQVTPDRFLGWTHTNEAGKSDAAGREFYVRRVKDARLAQIGTVMQQDELPFYAALCGRTLARAHVRSADVAMLTGYIGKGGVFADAIAGFSVAYAGQSEADWRAFKDALKGGRLVAG</sequence>
<dbReference type="AlphaFoldDB" id="A0A511X8E7"/>
<accession>A0A511X8E7</accession>
<keyword evidence="2" id="KW-1185">Reference proteome</keyword>
<dbReference type="OrthoDB" id="1491115at2"/>
<dbReference type="InterPro" id="IPR018721">
    <property type="entry name" value="DUF2252"/>
</dbReference>
<name>A0A511X8E7_9PROT</name>
<comment type="caution">
    <text evidence="1">The sequence shown here is derived from an EMBL/GenBank/DDBJ whole genome shotgun (WGS) entry which is preliminary data.</text>
</comment>
<dbReference type="Proteomes" id="UP000321635">
    <property type="component" value="Unassembled WGS sequence"/>
</dbReference>
<gene>
    <name evidence="1" type="ORF">ANI02nite_11140</name>
</gene>
<evidence type="ECO:0008006" key="3">
    <source>
        <dbReference type="Google" id="ProtNLM"/>
    </source>
</evidence>
<protein>
    <recommendedName>
        <fullName evidence="3">DUF2252 domain-containing protein</fullName>
    </recommendedName>
</protein>
<dbReference type="STRING" id="1120919.GCA_000429165_01875"/>
<proteinExistence type="predicted"/>
<dbReference type="PANTHER" id="PTHR39441:SF1">
    <property type="entry name" value="DUF2252 DOMAIN-CONTAINING PROTEIN"/>
    <property type="match status" value="1"/>
</dbReference>
<evidence type="ECO:0000313" key="2">
    <source>
        <dbReference type="Proteomes" id="UP000321635"/>
    </source>
</evidence>
<evidence type="ECO:0000313" key="1">
    <source>
        <dbReference type="EMBL" id="GEN59230.1"/>
    </source>
</evidence>
<reference evidence="1 2" key="1">
    <citation type="submission" date="2019-07" db="EMBL/GenBank/DDBJ databases">
        <title>Whole genome shotgun sequence of Acetobacter nitrogenifigens NBRC 105050.</title>
        <authorList>
            <person name="Hosoyama A."/>
            <person name="Uohara A."/>
            <person name="Ohji S."/>
            <person name="Ichikawa N."/>
        </authorList>
    </citation>
    <scope>NUCLEOTIDE SEQUENCE [LARGE SCALE GENOMIC DNA]</scope>
    <source>
        <strain evidence="1 2">NBRC 105050</strain>
    </source>
</reference>
<dbReference type="PANTHER" id="PTHR39441">
    <property type="entry name" value="DUF2252 DOMAIN-CONTAINING PROTEIN"/>
    <property type="match status" value="1"/>
</dbReference>
<organism evidence="1 2">
    <name type="scientific">Acetobacter nitrogenifigens DSM 23921 = NBRC 105050</name>
    <dbReference type="NCBI Taxonomy" id="1120919"/>
    <lineage>
        <taxon>Bacteria</taxon>
        <taxon>Pseudomonadati</taxon>
        <taxon>Pseudomonadota</taxon>
        <taxon>Alphaproteobacteria</taxon>
        <taxon>Acetobacterales</taxon>
        <taxon>Acetobacteraceae</taxon>
        <taxon>Acetobacter</taxon>
    </lineage>
</organism>
<dbReference type="Pfam" id="PF10009">
    <property type="entry name" value="DUF2252"/>
    <property type="match status" value="1"/>
</dbReference>
<dbReference type="EMBL" id="BJYF01000005">
    <property type="protein sequence ID" value="GEN59230.1"/>
    <property type="molecule type" value="Genomic_DNA"/>
</dbReference>